<dbReference type="Gene3D" id="2.130.10.130">
    <property type="entry name" value="Integrin alpha, N-terminal"/>
    <property type="match status" value="1"/>
</dbReference>
<organism evidence="5 6">
    <name type="scientific">Streptomyces lomondensis</name>
    <dbReference type="NCBI Taxonomy" id="68229"/>
    <lineage>
        <taxon>Bacteria</taxon>
        <taxon>Bacillati</taxon>
        <taxon>Actinomycetota</taxon>
        <taxon>Actinomycetes</taxon>
        <taxon>Kitasatosporales</taxon>
        <taxon>Streptomycetaceae</taxon>
        <taxon>Streptomyces</taxon>
    </lineage>
</organism>
<gene>
    <name evidence="5" type="ORF">GCM10010383_02700</name>
</gene>
<dbReference type="SUPFAM" id="SSF69318">
    <property type="entry name" value="Integrin alpha N-terminal domain"/>
    <property type="match status" value="1"/>
</dbReference>
<feature type="chain" id="PRO_5046737743" description="FG-GAP repeat-containing protein" evidence="4">
    <location>
        <begin position="35"/>
        <end position="516"/>
    </location>
</feature>
<keyword evidence="6" id="KW-1185">Reference proteome</keyword>
<name>A0ABQ2WUW8_9ACTN</name>
<dbReference type="SMART" id="SM00191">
    <property type="entry name" value="Int_alpha"/>
    <property type="match status" value="4"/>
</dbReference>
<dbReference type="Pfam" id="PF01839">
    <property type="entry name" value="FG-GAP"/>
    <property type="match status" value="1"/>
</dbReference>
<comment type="caution">
    <text evidence="5">The sequence shown here is derived from an EMBL/GenBank/DDBJ whole genome shotgun (WGS) entry which is preliminary data.</text>
</comment>
<dbReference type="PROSITE" id="PS51470">
    <property type="entry name" value="FG_GAP"/>
    <property type="match status" value="1"/>
</dbReference>
<keyword evidence="3" id="KW-0325">Glycoprotein</keyword>
<dbReference type="PANTHER" id="PTHR36220">
    <property type="entry name" value="UNNAMED PRODUCT"/>
    <property type="match status" value="1"/>
</dbReference>
<sequence length="516" mass="51289">MRTRMRPGWVWAATAGAFAMAVSGLSVSSPQAAAAACTAGTTSDFNGDGVADTVVADPHATVNGAKAAGLVRVVLGGGKGVAEISQATSGMGATPEAGDQFGFSRSSYDADGDGCTDLVVGAPYEDVAKDGGQLVDAGAVYVIHGTPTGIGAGSKIEGYTQSELDSSTSTEAYDWFGYALRAGGTANSTPYLVVGVPGENVTVDGTTYGDAGCVTYVQGATKVSVSQKDPGVPGDVEAHDRFGYSVTGTNRFFAVGAPGEAIGDAGFAGGVSVFSHTMAGGLPTPLVGLDQDGSGIDGVAEAGDGFGTSLSMTGYRPGDQTYNSEVLLAVGTPGEDIGETADAGSAAVFRIQPSGTYTEVAAIDAVDLGETPAAGDFMGQRVTIANTDTAVVTTSATVRLAVGVPGRDTASAKDAGAVRVLRPLDTAVGAADKTLVRGSGLPGTAAARDYTGTALTSGSTYLYLGVPHSKAADSPKGVLHVLPWTDIDGTTKLGTTTYLPGSDGLPNEGVAFGTVG</sequence>
<dbReference type="InterPro" id="IPR028994">
    <property type="entry name" value="Integrin_alpha_N"/>
</dbReference>
<evidence type="ECO:0008006" key="7">
    <source>
        <dbReference type="Google" id="ProtNLM"/>
    </source>
</evidence>
<evidence type="ECO:0000256" key="3">
    <source>
        <dbReference type="ARBA" id="ARBA00023180"/>
    </source>
</evidence>
<protein>
    <recommendedName>
        <fullName evidence="7">FG-GAP repeat-containing protein</fullName>
    </recommendedName>
</protein>
<evidence type="ECO:0000256" key="4">
    <source>
        <dbReference type="SAM" id="SignalP"/>
    </source>
</evidence>
<evidence type="ECO:0000313" key="6">
    <source>
        <dbReference type="Proteomes" id="UP000617743"/>
    </source>
</evidence>
<evidence type="ECO:0000256" key="2">
    <source>
        <dbReference type="ARBA" id="ARBA00022737"/>
    </source>
</evidence>
<reference evidence="6" key="1">
    <citation type="journal article" date="2019" name="Int. J. Syst. Evol. Microbiol.">
        <title>The Global Catalogue of Microorganisms (GCM) 10K type strain sequencing project: providing services to taxonomists for standard genome sequencing and annotation.</title>
        <authorList>
            <consortium name="The Broad Institute Genomics Platform"/>
            <consortium name="The Broad Institute Genome Sequencing Center for Infectious Disease"/>
            <person name="Wu L."/>
            <person name="Ma J."/>
        </authorList>
    </citation>
    <scope>NUCLEOTIDE SEQUENCE [LARGE SCALE GENOMIC DNA]</scope>
    <source>
        <strain evidence="6">JCM 4866</strain>
    </source>
</reference>
<evidence type="ECO:0000313" key="5">
    <source>
        <dbReference type="EMBL" id="GGW78725.1"/>
    </source>
</evidence>
<feature type="signal peptide" evidence="4">
    <location>
        <begin position="1"/>
        <end position="34"/>
    </location>
</feature>
<dbReference type="EMBL" id="BMWC01000001">
    <property type="protein sequence ID" value="GGW78725.1"/>
    <property type="molecule type" value="Genomic_DNA"/>
</dbReference>
<proteinExistence type="predicted"/>
<dbReference type="InterPro" id="IPR013519">
    <property type="entry name" value="Int_alpha_beta-p"/>
</dbReference>
<accession>A0ABQ2WUW8</accession>
<keyword evidence="1 4" id="KW-0732">Signal</keyword>
<evidence type="ECO:0000256" key="1">
    <source>
        <dbReference type="ARBA" id="ARBA00022729"/>
    </source>
</evidence>
<dbReference type="PANTHER" id="PTHR36220:SF1">
    <property type="entry name" value="GAMMA TUBULIN COMPLEX COMPONENT C-TERMINAL DOMAIN-CONTAINING PROTEIN"/>
    <property type="match status" value="1"/>
</dbReference>
<dbReference type="InterPro" id="IPR013517">
    <property type="entry name" value="FG-GAP"/>
</dbReference>
<dbReference type="Proteomes" id="UP000617743">
    <property type="component" value="Unassembled WGS sequence"/>
</dbReference>
<keyword evidence="2" id="KW-0677">Repeat</keyword>